<evidence type="ECO:0000256" key="1">
    <source>
        <dbReference type="SAM" id="MobiDB-lite"/>
    </source>
</evidence>
<dbReference type="SUPFAM" id="SSF54695">
    <property type="entry name" value="POZ domain"/>
    <property type="match status" value="1"/>
</dbReference>
<dbReference type="PROSITE" id="PS50800">
    <property type="entry name" value="SAP"/>
    <property type="match status" value="1"/>
</dbReference>
<evidence type="ECO:0000259" key="2">
    <source>
        <dbReference type="PROSITE" id="PS50800"/>
    </source>
</evidence>
<protein>
    <recommendedName>
        <fullName evidence="2">SAP domain-containing protein</fullName>
    </recommendedName>
</protein>
<dbReference type="InterPro" id="IPR002083">
    <property type="entry name" value="MATH/TRAF_dom"/>
</dbReference>
<organism evidence="3 4">
    <name type="scientific">Discostella pseudostelligera</name>
    <dbReference type="NCBI Taxonomy" id="259834"/>
    <lineage>
        <taxon>Eukaryota</taxon>
        <taxon>Sar</taxon>
        <taxon>Stramenopiles</taxon>
        <taxon>Ochrophyta</taxon>
        <taxon>Bacillariophyta</taxon>
        <taxon>Coscinodiscophyceae</taxon>
        <taxon>Thalassiosirophycidae</taxon>
        <taxon>Stephanodiscales</taxon>
        <taxon>Stephanodiscaceae</taxon>
        <taxon>Discostella</taxon>
    </lineage>
</organism>
<dbReference type="CDD" id="cd00121">
    <property type="entry name" value="MATH"/>
    <property type="match status" value="1"/>
</dbReference>
<accession>A0ABD3M5Q3</accession>
<feature type="domain" description="SAP" evidence="2">
    <location>
        <begin position="381"/>
        <end position="415"/>
    </location>
</feature>
<dbReference type="InterPro" id="IPR011333">
    <property type="entry name" value="SKP1/BTB/POZ_sf"/>
</dbReference>
<dbReference type="Gene3D" id="3.30.710.10">
    <property type="entry name" value="Potassium Channel Kv1.1, Chain A"/>
    <property type="match status" value="1"/>
</dbReference>
<proteinExistence type="predicted"/>
<comment type="caution">
    <text evidence="3">The sequence shown here is derived from an EMBL/GenBank/DDBJ whole genome shotgun (WGS) entry which is preliminary data.</text>
</comment>
<evidence type="ECO:0000313" key="4">
    <source>
        <dbReference type="Proteomes" id="UP001530293"/>
    </source>
</evidence>
<dbReference type="SUPFAM" id="SSF49599">
    <property type="entry name" value="TRAF domain-like"/>
    <property type="match status" value="1"/>
</dbReference>
<dbReference type="CDD" id="cd14733">
    <property type="entry name" value="BACK"/>
    <property type="match status" value="1"/>
</dbReference>
<feature type="region of interest" description="Disordered" evidence="1">
    <location>
        <begin position="1"/>
        <end position="48"/>
    </location>
</feature>
<dbReference type="InterPro" id="IPR000210">
    <property type="entry name" value="BTB/POZ_dom"/>
</dbReference>
<reference evidence="3 4" key="1">
    <citation type="submission" date="2024-10" db="EMBL/GenBank/DDBJ databases">
        <title>Updated reference genomes for cyclostephanoid diatoms.</title>
        <authorList>
            <person name="Roberts W.R."/>
            <person name="Alverson A.J."/>
        </authorList>
    </citation>
    <scope>NUCLEOTIDE SEQUENCE [LARGE SCALE GENOMIC DNA]</scope>
    <source>
        <strain evidence="3 4">AJA232-27</strain>
    </source>
</reference>
<dbReference type="GO" id="GO:0030163">
    <property type="term" value="P:protein catabolic process"/>
    <property type="evidence" value="ECO:0007669"/>
    <property type="project" value="UniProtKB-ARBA"/>
</dbReference>
<dbReference type="AlphaFoldDB" id="A0ABD3M5Q3"/>
<feature type="region of interest" description="Disordered" evidence="1">
    <location>
        <begin position="532"/>
        <end position="552"/>
    </location>
</feature>
<gene>
    <name evidence="3" type="ORF">ACHAWU_000669</name>
</gene>
<dbReference type="InterPro" id="IPR003034">
    <property type="entry name" value="SAP_dom"/>
</dbReference>
<dbReference type="EMBL" id="JALLBG020000200">
    <property type="protein sequence ID" value="KAL3759370.1"/>
    <property type="molecule type" value="Genomic_DNA"/>
</dbReference>
<name>A0ABD3M5Q3_9STRA</name>
<dbReference type="InterPro" id="IPR008974">
    <property type="entry name" value="TRAF-like"/>
</dbReference>
<sequence>MWRGGNDAVAPRRFDDDWPAENDGGDGDAPVDNNDDDDDVEEEDDEVALDDDDEAVVNITSVARIRATAAVHVGFPHGMESVGGDVVSVYLKHLSSDKSIDIEFGFAVKDFNHYNIAGGITTTLVDRFSGQSVNGYPQFIPRQQVLSHLVHGTLVVEVRMRTRKHPPAPFFTENPSTCKTIRDLFMDKESADVMVEVGGGKQATDEAGTKSIKTSPTTFYAHHAIVKTAAPQLAELCWAGKSGSCSPIHLPGVTSDIFHHVLSYIYGIGIPQIGIKPSQMKEIIEAADRFGLTNLKLEAEARFVTSASISLDNVMEHLLFAESKNCALVKEAVMDFIVENKAEILEKKTLMDAPAGHMNDILAAITRGEKEGGGMKSESGFCSMRISELRGRAHARGLDIDGTRETLISALESAHPNSKLDRDDLVHDVVVDGCGVPEVNGVFRRDGSSDGVPKYTRRNRYRGREEEFSLYRCTINDSTRRWYISIVPMGGTPGSLYDTDLYHAAPTPHDMEVPPRTGWACIPSNGGLNPPPRVFPSSIYDEEHDSQAPDYR</sequence>
<feature type="compositionally biased region" description="Acidic residues" evidence="1">
    <location>
        <begin position="33"/>
        <end position="48"/>
    </location>
</feature>
<dbReference type="Gene3D" id="2.60.210.10">
    <property type="entry name" value="Apoptosis, Tumor Necrosis Factor Receptor Associated Protein 2, Chain A"/>
    <property type="match status" value="1"/>
</dbReference>
<feature type="compositionally biased region" description="Acidic residues" evidence="1">
    <location>
        <begin position="17"/>
        <end position="26"/>
    </location>
</feature>
<dbReference type="PANTHER" id="PTHR24413">
    <property type="entry name" value="SPECKLE-TYPE POZ PROTEIN"/>
    <property type="match status" value="1"/>
</dbReference>
<evidence type="ECO:0000313" key="3">
    <source>
        <dbReference type="EMBL" id="KAL3759370.1"/>
    </source>
</evidence>
<keyword evidence="4" id="KW-1185">Reference proteome</keyword>
<dbReference type="Proteomes" id="UP001530293">
    <property type="component" value="Unassembled WGS sequence"/>
</dbReference>
<dbReference type="Pfam" id="PF00651">
    <property type="entry name" value="BTB"/>
    <property type="match status" value="1"/>
</dbReference>